<protein>
    <submittedName>
        <fullName evidence="2">Uncharacterized protein</fullName>
    </submittedName>
</protein>
<name>A0AA88SVC4_CHASR</name>
<evidence type="ECO:0000313" key="2">
    <source>
        <dbReference type="EMBL" id="KAK2847151.1"/>
    </source>
</evidence>
<sequence>MPLNGEQHQRDEDEHERQPSKRIEASPHGKGSADDSVELPFFVLYCSSSLPVTELLQHMKFPPGNEKVPRVPSPAH</sequence>
<evidence type="ECO:0000313" key="3">
    <source>
        <dbReference type="Proteomes" id="UP001187415"/>
    </source>
</evidence>
<feature type="compositionally biased region" description="Basic and acidic residues" evidence="1">
    <location>
        <begin position="7"/>
        <end position="33"/>
    </location>
</feature>
<dbReference type="EMBL" id="JAUPFM010000007">
    <property type="protein sequence ID" value="KAK2847151.1"/>
    <property type="molecule type" value="Genomic_DNA"/>
</dbReference>
<proteinExistence type="predicted"/>
<reference evidence="2" key="1">
    <citation type="submission" date="2023-07" db="EMBL/GenBank/DDBJ databases">
        <title>Chromosome-level Genome Assembly of Striped Snakehead (Channa striata).</title>
        <authorList>
            <person name="Liu H."/>
        </authorList>
    </citation>
    <scope>NUCLEOTIDE SEQUENCE</scope>
    <source>
        <strain evidence="2">Gz</strain>
        <tissue evidence="2">Muscle</tissue>
    </source>
</reference>
<comment type="caution">
    <text evidence="2">The sequence shown here is derived from an EMBL/GenBank/DDBJ whole genome shotgun (WGS) entry which is preliminary data.</text>
</comment>
<gene>
    <name evidence="2" type="ORF">Q5P01_010150</name>
</gene>
<dbReference type="AlphaFoldDB" id="A0AA88SVC4"/>
<evidence type="ECO:0000256" key="1">
    <source>
        <dbReference type="SAM" id="MobiDB-lite"/>
    </source>
</evidence>
<feature type="region of interest" description="Disordered" evidence="1">
    <location>
        <begin position="1"/>
        <end position="34"/>
    </location>
</feature>
<accession>A0AA88SVC4</accession>
<dbReference type="Proteomes" id="UP001187415">
    <property type="component" value="Unassembled WGS sequence"/>
</dbReference>
<organism evidence="2 3">
    <name type="scientific">Channa striata</name>
    <name type="common">Snakehead murrel</name>
    <name type="synonym">Ophicephalus striatus</name>
    <dbReference type="NCBI Taxonomy" id="64152"/>
    <lineage>
        <taxon>Eukaryota</taxon>
        <taxon>Metazoa</taxon>
        <taxon>Chordata</taxon>
        <taxon>Craniata</taxon>
        <taxon>Vertebrata</taxon>
        <taxon>Euteleostomi</taxon>
        <taxon>Actinopterygii</taxon>
        <taxon>Neopterygii</taxon>
        <taxon>Teleostei</taxon>
        <taxon>Neoteleostei</taxon>
        <taxon>Acanthomorphata</taxon>
        <taxon>Anabantaria</taxon>
        <taxon>Anabantiformes</taxon>
        <taxon>Channoidei</taxon>
        <taxon>Channidae</taxon>
        <taxon>Channa</taxon>
    </lineage>
</organism>
<keyword evidence="3" id="KW-1185">Reference proteome</keyword>